<comment type="similarity">
    <text evidence="1">Belongs to the 5'-3' exonuclease family.</text>
</comment>
<dbReference type="GO" id="GO:0003723">
    <property type="term" value="F:RNA binding"/>
    <property type="evidence" value="ECO:0007669"/>
    <property type="project" value="TreeGrafter"/>
</dbReference>
<dbReference type="InterPro" id="IPR027073">
    <property type="entry name" value="5_3_exoribonuclease"/>
</dbReference>
<dbReference type="InterPro" id="IPR004859">
    <property type="entry name" value="Xrn1_N"/>
</dbReference>
<organism evidence="3">
    <name type="scientific">marine sediment metagenome</name>
    <dbReference type="NCBI Taxonomy" id="412755"/>
    <lineage>
        <taxon>unclassified sequences</taxon>
        <taxon>metagenomes</taxon>
        <taxon>ecological metagenomes</taxon>
    </lineage>
</organism>
<dbReference type="AlphaFoldDB" id="X1SW77"/>
<feature type="non-terminal residue" evidence="3">
    <location>
        <position position="1"/>
    </location>
</feature>
<sequence length="292" mass="34473">TPGTSFMVRLNKRLTSQKFVDNLKSRVSRLKTYIFSGFNEPGEGEKKIVNYLRNSEQNYKNYVIFSPDSDMVILGLLLNTSFSPDDQRKVSTLKIIRHDQQRDNYGVIEIDTLNDAIYDYVTKNMDSDNLPDRNFVIWDISFLFTAFGNDFVPKIESINVNQDVEKIMSRYTKHLNSNPENYPYLISYNTSLKQKRINQTYLLDIIKELQKSEGDSLRNIYMSTHYHNYDKLKKMLGADPQNFTTTMNEFLDSLRKFNYDITHLKENQIVSKWETQKDFIRKLQKLVDIDNR</sequence>
<feature type="non-terminal residue" evidence="3">
    <location>
        <position position="292"/>
    </location>
</feature>
<comment type="caution">
    <text evidence="3">The sequence shown here is derived from an EMBL/GenBank/DDBJ whole genome shotgun (WGS) entry which is preliminary data.</text>
</comment>
<reference evidence="3" key="1">
    <citation type="journal article" date="2014" name="Front. Microbiol.">
        <title>High frequency of phylogenetically diverse reductive dehalogenase-homologous genes in deep subseafloor sedimentary metagenomes.</title>
        <authorList>
            <person name="Kawai M."/>
            <person name="Futagami T."/>
            <person name="Toyoda A."/>
            <person name="Takaki Y."/>
            <person name="Nishi S."/>
            <person name="Hori S."/>
            <person name="Arai W."/>
            <person name="Tsubouchi T."/>
            <person name="Morono Y."/>
            <person name="Uchiyama I."/>
            <person name="Ito T."/>
            <person name="Fujiyama A."/>
            <person name="Inagaki F."/>
            <person name="Takami H."/>
        </authorList>
    </citation>
    <scope>NUCLEOTIDE SEQUENCE</scope>
    <source>
        <strain evidence="3">Expedition CK06-06</strain>
    </source>
</reference>
<dbReference type="GO" id="GO:0005634">
    <property type="term" value="C:nucleus"/>
    <property type="evidence" value="ECO:0007669"/>
    <property type="project" value="TreeGrafter"/>
</dbReference>
<dbReference type="GO" id="GO:0004534">
    <property type="term" value="F:5'-3' RNA exonuclease activity"/>
    <property type="evidence" value="ECO:0007669"/>
    <property type="project" value="TreeGrafter"/>
</dbReference>
<dbReference type="Gene3D" id="3.40.50.12390">
    <property type="match status" value="1"/>
</dbReference>
<name>X1SW77_9ZZZZ</name>
<protein>
    <recommendedName>
        <fullName evidence="2">Xrn1 N-terminal domain-containing protein</fullName>
    </recommendedName>
</protein>
<accession>X1SW77</accession>
<dbReference type="PANTHER" id="PTHR12341:SF7">
    <property type="entry name" value="5'-3' EXORIBONUCLEASE 1"/>
    <property type="match status" value="1"/>
</dbReference>
<dbReference type="Pfam" id="PF03159">
    <property type="entry name" value="XRN_N"/>
    <property type="match status" value="1"/>
</dbReference>
<dbReference type="PANTHER" id="PTHR12341">
    <property type="entry name" value="5'-&gt;3' EXORIBONUCLEASE"/>
    <property type="match status" value="1"/>
</dbReference>
<proteinExistence type="inferred from homology"/>
<dbReference type="EMBL" id="BARW01015079">
    <property type="protein sequence ID" value="GAI83391.1"/>
    <property type="molecule type" value="Genomic_DNA"/>
</dbReference>
<evidence type="ECO:0000259" key="2">
    <source>
        <dbReference type="Pfam" id="PF03159"/>
    </source>
</evidence>
<gene>
    <name evidence="3" type="ORF">S12H4_26551</name>
</gene>
<dbReference type="GO" id="GO:0000956">
    <property type="term" value="P:nuclear-transcribed mRNA catabolic process"/>
    <property type="evidence" value="ECO:0007669"/>
    <property type="project" value="TreeGrafter"/>
</dbReference>
<evidence type="ECO:0000256" key="1">
    <source>
        <dbReference type="ARBA" id="ARBA00038299"/>
    </source>
</evidence>
<feature type="domain" description="Xrn1 N-terminal" evidence="2">
    <location>
        <begin position="1"/>
        <end position="79"/>
    </location>
</feature>
<evidence type="ECO:0000313" key="3">
    <source>
        <dbReference type="EMBL" id="GAI83391.1"/>
    </source>
</evidence>